<organism evidence="2 3">
    <name type="scientific">Marivirga lumbricoides</name>
    <dbReference type="NCBI Taxonomy" id="1046115"/>
    <lineage>
        <taxon>Bacteria</taxon>
        <taxon>Pseudomonadati</taxon>
        <taxon>Bacteroidota</taxon>
        <taxon>Cytophagia</taxon>
        <taxon>Cytophagales</taxon>
        <taxon>Marivirgaceae</taxon>
        <taxon>Marivirga</taxon>
    </lineage>
</organism>
<dbReference type="Gene3D" id="3.40.50.1820">
    <property type="entry name" value="alpha/beta hydrolase"/>
    <property type="match status" value="1"/>
</dbReference>
<dbReference type="InterPro" id="IPR029058">
    <property type="entry name" value="AB_hydrolase_fold"/>
</dbReference>
<feature type="signal peptide" evidence="1">
    <location>
        <begin position="1"/>
        <end position="28"/>
    </location>
</feature>
<sequence length="313" mass="35328">MNPKNPQMKTLVISLLLSCCLIRLNAQNYEKVIFNKNIENGYYLAVAPQAEITGVLVLLPGFGQAAESIYPETKIHNVAYLHGLLTVAIAGGNKLYADENVTKRLNDAFLHIIDKYAIPKEKFVIGGFSAGGTISLRYAEYCFEKPAEAAIQPQAVFSVDSPVDLFGIWEYFQREIKKNYSEAGVGEARYVSEIMLKEIGDPVNDKAKYEELTPFNANLEQPGNEKFLSNIGVRVYHDVDIVWQLKNRRRSLMDTNAFASSELISRLLLMNNTKAEFMLAKQPGYRSSGLRHPHSWSIVDEVELIQWVNEMLK</sequence>
<dbReference type="SUPFAM" id="SSF53474">
    <property type="entry name" value="alpha/beta-Hydrolases"/>
    <property type="match status" value="1"/>
</dbReference>
<gene>
    <name evidence="2" type="ORF">C9994_02755</name>
</gene>
<proteinExistence type="predicted"/>
<accession>A0A2T4DUH4</accession>
<evidence type="ECO:0000313" key="3">
    <source>
        <dbReference type="Proteomes" id="UP000240608"/>
    </source>
</evidence>
<reference evidence="2 3" key="1">
    <citation type="submission" date="2018-03" db="EMBL/GenBank/DDBJ databases">
        <title>Cross-interface Injection: A General Nanoliter Liquid Handling Method Applied to Single Cells Genome Amplification Automated Nanoliter Liquid Handling Applied to Single Cell Multiple Displacement Amplification.</title>
        <authorList>
            <person name="Yun J."/>
            <person name="Xu P."/>
            <person name="Xu J."/>
            <person name="Dai X."/>
            <person name="Wang Y."/>
            <person name="Zheng X."/>
            <person name="Cao C."/>
            <person name="Yi Q."/>
            <person name="Zhu Y."/>
            <person name="Wang L."/>
            <person name="Dong Z."/>
            <person name="Huang Y."/>
            <person name="Huang L."/>
            <person name="Du W."/>
        </authorList>
    </citation>
    <scope>NUCLEOTIDE SEQUENCE [LARGE SCALE GENOMIC DNA]</scope>
    <source>
        <strain evidence="2 3">Z-D1-2</strain>
    </source>
</reference>
<keyword evidence="1" id="KW-0732">Signal</keyword>
<dbReference type="AlphaFoldDB" id="A0A2T4DUH4"/>
<comment type="caution">
    <text evidence="2">The sequence shown here is derived from an EMBL/GenBank/DDBJ whole genome shotgun (WGS) entry which is preliminary data.</text>
</comment>
<dbReference type="Proteomes" id="UP000240608">
    <property type="component" value="Unassembled WGS sequence"/>
</dbReference>
<name>A0A2T4DUH4_9BACT</name>
<feature type="chain" id="PRO_5015599170" description="Alpha/beta hydrolase" evidence="1">
    <location>
        <begin position="29"/>
        <end position="313"/>
    </location>
</feature>
<evidence type="ECO:0000256" key="1">
    <source>
        <dbReference type="SAM" id="SignalP"/>
    </source>
</evidence>
<protein>
    <recommendedName>
        <fullName evidence="4">Alpha/beta hydrolase</fullName>
    </recommendedName>
</protein>
<dbReference type="EMBL" id="PYVU01000013">
    <property type="protein sequence ID" value="PTB97457.1"/>
    <property type="molecule type" value="Genomic_DNA"/>
</dbReference>
<evidence type="ECO:0000313" key="2">
    <source>
        <dbReference type="EMBL" id="PTB97457.1"/>
    </source>
</evidence>
<evidence type="ECO:0008006" key="4">
    <source>
        <dbReference type="Google" id="ProtNLM"/>
    </source>
</evidence>